<dbReference type="Pfam" id="PF00480">
    <property type="entry name" value="ROK"/>
    <property type="match status" value="1"/>
</dbReference>
<comment type="function">
    <text evidence="1">Transcriptional repressor of xylose-utilizing enzymes.</text>
</comment>
<organism evidence="4 5">
    <name type="scientific">Limosilactobacillus oris F0423</name>
    <dbReference type="NCBI Taxonomy" id="944562"/>
    <lineage>
        <taxon>Bacteria</taxon>
        <taxon>Bacillati</taxon>
        <taxon>Bacillota</taxon>
        <taxon>Bacilli</taxon>
        <taxon>Lactobacillales</taxon>
        <taxon>Lactobacillaceae</taxon>
        <taxon>Limosilactobacillus</taxon>
    </lineage>
</organism>
<keyword evidence="3" id="KW-0859">Xylose metabolism</keyword>
<evidence type="ECO:0000256" key="3">
    <source>
        <dbReference type="ARBA" id="ARBA00022629"/>
    </source>
</evidence>
<accession>A0ABP2L7D1</accession>
<dbReference type="Proteomes" id="UP000006035">
    <property type="component" value="Unassembled WGS sequence"/>
</dbReference>
<dbReference type="InterPro" id="IPR043129">
    <property type="entry name" value="ATPase_NBD"/>
</dbReference>
<evidence type="ECO:0000256" key="1">
    <source>
        <dbReference type="ARBA" id="ARBA00002486"/>
    </source>
</evidence>
<comment type="caution">
    <text evidence="4">The sequence shown here is derived from an EMBL/GenBank/DDBJ whole genome shotgun (WGS) entry which is preliminary data.</text>
</comment>
<comment type="similarity">
    <text evidence="2">Belongs to the ROK (NagC/XylR) family.</text>
</comment>
<dbReference type="RefSeq" id="WP_003716119.1">
    <property type="nucleotide sequence ID" value="NZ_AFTL01000019.1"/>
</dbReference>
<protein>
    <submittedName>
        <fullName evidence="4">ROK family protein</fullName>
    </submittedName>
</protein>
<keyword evidence="5" id="KW-1185">Reference proteome</keyword>
<name>A0ABP2L7D1_9LACO</name>
<dbReference type="SUPFAM" id="SSF46785">
    <property type="entry name" value="Winged helix' DNA-binding domain"/>
    <property type="match status" value="1"/>
</dbReference>
<reference evidence="4 5" key="1">
    <citation type="submission" date="2011-05" db="EMBL/GenBank/DDBJ databases">
        <authorList>
            <person name="Durkin A.S."/>
            <person name="Kim M."/>
            <person name="Radune D."/>
            <person name="Hostetler J."/>
            <person name="Torralba M."/>
            <person name="Gillis M."/>
            <person name="Methe B."/>
            <person name="Sutton G."/>
            <person name="Nelson K.E."/>
        </authorList>
    </citation>
    <scope>NUCLEOTIDE SEQUENCE [LARGE SCALE GENOMIC DNA]</scope>
    <source>
        <strain evidence="4 5">F0423</strain>
    </source>
</reference>
<dbReference type="InterPro" id="IPR036388">
    <property type="entry name" value="WH-like_DNA-bd_sf"/>
</dbReference>
<dbReference type="InterPro" id="IPR000600">
    <property type="entry name" value="ROK"/>
</dbReference>
<evidence type="ECO:0000313" key="5">
    <source>
        <dbReference type="Proteomes" id="UP000006035"/>
    </source>
</evidence>
<gene>
    <name evidence="4" type="ORF">HMPREF9102_1055</name>
</gene>
<dbReference type="InterPro" id="IPR036390">
    <property type="entry name" value="WH_DNA-bd_sf"/>
</dbReference>
<dbReference type="Gene3D" id="1.10.10.10">
    <property type="entry name" value="Winged helix-like DNA-binding domain superfamily/Winged helix DNA-binding domain"/>
    <property type="match status" value="1"/>
</dbReference>
<sequence>MDHTTNRDLNRLANLKVVKQQLFNQAAISRAEIARNVNLHKSTISSIFTELDREGYIKHLGRGESTGSGGRKPELFTINAQYGYVACFNITYAHLYVMLLYVNGQEISYQREKLPNHDILTVMELINRHLKRGAEIDDTEHGLLGISFSIHAVVDHNQIIHSPYYDLHGIDLQQYFANHYHVPVIIGNEANLAAIYERDYAEPKNSANFIVLSIHRGPGIGVIANHQLFSGYQGMVGELGSVVLPNRKGQMQEVGDYLSVDFLQDQLNAALGTTDADYSTLHSFDVSGENSVFNDATDQFAHLTSQVLFNLRMLYGPKSIFINSPLIEAMPTLSKKIIHQAAEDNVQVPIKIIEGSRYVSLLGAAAAIIRQVLDLQNVPLHFQWSRKIS</sequence>
<dbReference type="PANTHER" id="PTHR18964">
    <property type="entry name" value="ROK (REPRESSOR, ORF, KINASE) FAMILY"/>
    <property type="match status" value="1"/>
</dbReference>
<proteinExistence type="inferred from homology"/>
<dbReference type="EMBL" id="AFTL01000019">
    <property type="protein sequence ID" value="EGS36054.1"/>
    <property type="molecule type" value="Genomic_DNA"/>
</dbReference>
<dbReference type="Gene3D" id="3.30.420.40">
    <property type="match status" value="2"/>
</dbReference>
<dbReference type="SUPFAM" id="SSF53067">
    <property type="entry name" value="Actin-like ATPase domain"/>
    <property type="match status" value="1"/>
</dbReference>
<keyword evidence="3" id="KW-0119">Carbohydrate metabolism</keyword>
<dbReference type="PANTHER" id="PTHR18964:SF149">
    <property type="entry name" value="BIFUNCTIONAL UDP-N-ACETYLGLUCOSAMINE 2-EPIMERASE_N-ACETYLMANNOSAMINE KINASE"/>
    <property type="match status" value="1"/>
</dbReference>
<evidence type="ECO:0000313" key="4">
    <source>
        <dbReference type="EMBL" id="EGS36054.1"/>
    </source>
</evidence>
<evidence type="ECO:0000256" key="2">
    <source>
        <dbReference type="ARBA" id="ARBA00006479"/>
    </source>
</evidence>